<dbReference type="VEuPathDB" id="VectorBase:GAUT005461"/>
<proteinExistence type="predicted"/>
<protein>
    <submittedName>
        <fullName evidence="1">Uncharacterized protein</fullName>
    </submittedName>
</protein>
<accession>A0A1A9UI07</accession>
<sequence>MHLCVKWKKSFVDRLLHDRTSDIAFTLHVMVFNEYDESPKRIIIGTASRSPHHSFGVVPREIKESVPIGGLIGDGKPLLRVNASVVYMLLVVGSNMLLGSNNASEYANLENIITESNVSVKHILHKIVSTSATGISPATSIESTSTPLSMSGESLAVHVNDVNSACTGSELPNFVPTVQVDPSSVEASSDYSLPAMSRAIQPCMVIVDSNFRGVADAWLTLYILEKGELAYSNSAVNSTSCFTVMPEYRVLGMRIILLQKTS</sequence>
<name>A0A1A9UI07_GLOAU</name>
<keyword evidence="2" id="KW-1185">Reference proteome</keyword>
<evidence type="ECO:0000313" key="2">
    <source>
        <dbReference type="Proteomes" id="UP000078200"/>
    </source>
</evidence>
<reference evidence="1" key="1">
    <citation type="submission" date="2020-05" db="UniProtKB">
        <authorList>
            <consortium name="EnsemblMetazoa"/>
        </authorList>
    </citation>
    <scope>IDENTIFICATION</scope>
    <source>
        <strain evidence="1">TTRI</strain>
    </source>
</reference>
<dbReference type="AlphaFoldDB" id="A0A1A9UI07"/>
<evidence type="ECO:0000313" key="1">
    <source>
        <dbReference type="EnsemblMetazoa" id="GAUT005461-PA"/>
    </source>
</evidence>
<dbReference type="EnsemblMetazoa" id="GAUT005461-RA">
    <property type="protein sequence ID" value="GAUT005461-PA"/>
    <property type="gene ID" value="GAUT005461"/>
</dbReference>
<dbReference type="Proteomes" id="UP000078200">
    <property type="component" value="Unassembled WGS sequence"/>
</dbReference>
<organism evidence="1 2">
    <name type="scientific">Glossina austeni</name>
    <name type="common">Savannah tsetse fly</name>
    <dbReference type="NCBI Taxonomy" id="7395"/>
    <lineage>
        <taxon>Eukaryota</taxon>
        <taxon>Metazoa</taxon>
        <taxon>Ecdysozoa</taxon>
        <taxon>Arthropoda</taxon>
        <taxon>Hexapoda</taxon>
        <taxon>Insecta</taxon>
        <taxon>Pterygota</taxon>
        <taxon>Neoptera</taxon>
        <taxon>Endopterygota</taxon>
        <taxon>Diptera</taxon>
        <taxon>Brachycera</taxon>
        <taxon>Muscomorpha</taxon>
        <taxon>Hippoboscoidea</taxon>
        <taxon>Glossinidae</taxon>
        <taxon>Glossina</taxon>
    </lineage>
</organism>